<protein>
    <submittedName>
        <fullName evidence="1">Uncharacterized protein</fullName>
    </submittedName>
</protein>
<evidence type="ECO:0000313" key="1">
    <source>
        <dbReference type="EMBL" id="SVA95738.1"/>
    </source>
</evidence>
<proteinExistence type="predicted"/>
<sequence length="33" mass="3959">MHRQNGWVFTDATFIRNSFTRKSMGFKLRAKII</sequence>
<gene>
    <name evidence="1" type="ORF">METZ01_LOCUS148592</name>
</gene>
<feature type="non-terminal residue" evidence="1">
    <location>
        <position position="33"/>
    </location>
</feature>
<dbReference type="AlphaFoldDB" id="A0A382A2G7"/>
<reference evidence="1" key="1">
    <citation type="submission" date="2018-05" db="EMBL/GenBank/DDBJ databases">
        <authorList>
            <person name="Lanie J.A."/>
            <person name="Ng W.-L."/>
            <person name="Kazmierczak K.M."/>
            <person name="Andrzejewski T.M."/>
            <person name="Davidsen T.M."/>
            <person name="Wayne K.J."/>
            <person name="Tettelin H."/>
            <person name="Glass J.I."/>
            <person name="Rusch D."/>
            <person name="Podicherti R."/>
            <person name="Tsui H.-C.T."/>
            <person name="Winkler M.E."/>
        </authorList>
    </citation>
    <scope>NUCLEOTIDE SEQUENCE</scope>
</reference>
<name>A0A382A2G7_9ZZZZ</name>
<accession>A0A382A2G7</accession>
<organism evidence="1">
    <name type="scientific">marine metagenome</name>
    <dbReference type="NCBI Taxonomy" id="408172"/>
    <lineage>
        <taxon>unclassified sequences</taxon>
        <taxon>metagenomes</taxon>
        <taxon>ecological metagenomes</taxon>
    </lineage>
</organism>
<dbReference type="EMBL" id="UINC01023652">
    <property type="protein sequence ID" value="SVA95738.1"/>
    <property type="molecule type" value="Genomic_DNA"/>
</dbReference>